<sequence length="155" mass="17301">MDDHLALIDDAWEWWGAAIEEAQEGRWVRDETERAVVADITAATNALHGGRLPPFTEDNWYVRIGRISNWAGVIRLAARAGGWTLQPVAGRTPPPAAGMSELLSAIYAMAEPAERWMRRLIEEGHPPPEKDMTRAECCFCGPGTMEDLESFFYEG</sequence>
<dbReference type="Proteomes" id="UP001052739">
    <property type="component" value="Unassembled WGS sequence"/>
</dbReference>
<accession>A0ABQ3P0Y4</accession>
<comment type="caution">
    <text evidence="1">The sequence shown here is derived from an EMBL/GenBank/DDBJ whole genome shotgun (WGS) entry which is preliminary data.</text>
</comment>
<organism evidence="1 2">
    <name type="scientific">Streptomyces hydrogenans</name>
    <dbReference type="NCBI Taxonomy" id="1873719"/>
    <lineage>
        <taxon>Bacteria</taxon>
        <taxon>Bacillati</taxon>
        <taxon>Actinomycetota</taxon>
        <taxon>Actinomycetes</taxon>
        <taxon>Kitasatosporales</taxon>
        <taxon>Streptomycetaceae</taxon>
        <taxon>Streptomyces</taxon>
    </lineage>
</organism>
<dbReference type="EMBL" id="BNDW01000004">
    <property type="protein sequence ID" value="GHI18675.1"/>
    <property type="molecule type" value="Genomic_DNA"/>
</dbReference>
<protein>
    <submittedName>
        <fullName evidence="1">Uncharacterized protein</fullName>
    </submittedName>
</protein>
<keyword evidence="2" id="KW-1185">Reference proteome</keyword>
<proteinExistence type="predicted"/>
<evidence type="ECO:0000313" key="1">
    <source>
        <dbReference type="EMBL" id="GHI18675.1"/>
    </source>
</evidence>
<evidence type="ECO:0000313" key="2">
    <source>
        <dbReference type="Proteomes" id="UP001052739"/>
    </source>
</evidence>
<dbReference type="RefSeq" id="WP_190226258.1">
    <property type="nucleotide sequence ID" value="NZ_BNBS01000170.1"/>
</dbReference>
<gene>
    <name evidence="1" type="ORF">Shyd_00460</name>
</gene>
<reference evidence="1" key="1">
    <citation type="submission" date="2024-05" db="EMBL/GenBank/DDBJ databases">
        <title>Whole genome shotgun sequence of Streptomyces hydrogenans NBRC 13475.</title>
        <authorList>
            <person name="Komaki H."/>
            <person name="Tamura T."/>
        </authorList>
    </citation>
    <scope>NUCLEOTIDE SEQUENCE</scope>
    <source>
        <strain evidence="1">NBRC 13475</strain>
    </source>
</reference>
<name>A0ABQ3P0Y4_9ACTN</name>